<comment type="caution">
    <text evidence="2">The sequence shown here is derived from an EMBL/GenBank/DDBJ whole genome shotgun (WGS) entry which is preliminary data.</text>
</comment>
<proteinExistence type="predicted"/>
<evidence type="ECO:0000313" key="2">
    <source>
        <dbReference type="EMBL" id="GAX86516.1"/>
    </source>
</evidence>
<organism evidence="2 3">
    <name type="scientific">Chlamydomonas eustigma</name>
    <dbReference type="NCBI Taxonomy" id="1157962"/>
    <lineage>
        <taxon>Eukaryota</taxon>
        <taxon>Viridiplantae</taxon>
        <taxon>Chlorophyta</taxon>
        <taxon>core chlorophytes</taxon>
        <taxon>Chlorophyceae</taxon>
        <taxon>CS clade</taxon>
        <taxon>Chlamydomonadales</taxon>
        <taxon>Chlamydomonadaceae</taxon>
        <taxon>Chlamydomonas</taxon>
    </lineage>
</organism>
<reference evidence="2 3" key="1">
    <citation type="submission" date="2017-08" db="EMBL/GenBank/DDBJ databases">
        <title>Acidophilic green algal genome provides insights into adaptation to an acidic environment.</title>
        <authorList>
            <person name="Hirooka S."/>
            <person name="Hirose Y."/>
            <person name="Kanesaki Y."/>
            <person name="Higuchi S."/>
            <person name="Fujiwara T."/>
            <person name="Onuma R."/>
            <person name="Era A."/>
            <person name="Ohbayashi R."/>
            <person name="Uzuka A."/>
            <person name="Nozaki H."/>
            <person name="Yoshikawa H."/>
            <person name="Miyagishima S.Y."/>
        </authorList>
    </citation>
    <scope>NUCLEOTIDE SEQUENCE [LARGE SCALE GENOMIC DNA]</scope>
    <source>
        <strain evidence="2 3">NIES-2499</strain>
    </source>
</reference>
<dbReference type="Proteomes" id="UP000232323">
    <property type="component" value="Unassembled WGS sequence"/>
</dbReference>
<sequence length="415" mass="45523">MQYMFYVHADAMIMSCDDNELLEAMGMDEAGKSVIAALRSELQVYMQDGVTSLLCDPDAAPMIVRSDPYYSREAVAAGCSSTPNVVEESSDTLSTALVACVQMLFDLWKIGHAVEKSDAGPTPSLTKRAKPISGKKKQDQQLVQEPLSDMPCRGQAVLHNVAVYCGTQAMVDAYSKKLEVQRVQEEEAISEAAAKVVDEGFEDCTPRDDIVYDKPQLRTSNSFTPNTEDAETPYELFVMYHDIAQQNMLDLGTANQLSATELKARKVLGRPPQSGRKFYSAQVIEGIAGKLATGGVDVPKLWEAVYDERMAEMEVQNEGDIPPPIKRPKRKEEAVVIGYKRLEFHTEDVEEMAELVKKLNALGLVLNEFLSSEELARNKEKAASSSGCMLPGQDTAVGIMPTTLGDTMLGGLMEL</sequence>
<feature type="region of interest" description="Disordered" evidence="1">
    <location>
        <begin position="118"/>
        <end position="138"/>
    </location>
</feature>
<gene>
    <name evidence="2" type="ORF">CEUSTIGMA_g13923.t1</name>
</gene>
<dbReference type="EMBL" id="BEGY01000342">
    <property type="protein sequence ID" value="GAX86516.1"/>
    <property type="molecule type" value="Genomic_DNA"/>
</dbReference>
<evidence type="ECO:0000313" key="3">
    <source>
        <dbReference type="Proteomes" id="UP000232323"/>
    </source>
</evidence>
<protein>
    <submittedName>
        <fullName evidence="2">Uncharacterized protein</fullName>
    </submittedName>
</protein>
<name>A0A250XU06_9CHLO</name>
<evidence type="ECO:0000256" key="1">
    <source>
        <dbReference type="SAM" id="MobiDB-lite"/>
    </source>
</evidence>
<keyword evidence="3" id="KW-1185">Reference proteome</keyword>
<accession>A0A250XU06</accession>
<dbReference type="AlphaFoldDB" id="A0A250XU06"/>